<dbReference type="SUPFAM" id="SSF48179">
    <property type="entry name" value="6-phosphogluconate dehydrogenase C-terminal domain-like"/>
    <property type="match status" value="1"/>
</dbReference>
<dbReference type="EMBL" id="CP032096">
    <property type="protein sequence ID" value="QBZ83886.1"/>
    <property type="molecule type" value="Genomic_DNA"/>
</dbReference>
<dbReference type="OrthoDB" id="9805754at2"/>
<reference evidence="15 16" key="1">
    <citation type="submission" date="2018-08" db="EMBL/GenBank/DDBJ databases">
        <title>Horizontal acquisition of hydrogen conversion ability and other habitat adaptations in Hydrogenovibrio crunogenus strains.</title>
        <authorList>
            <person name="Gonnella G."/>
            <person name="Adam N."/>
            <person name="Perner M."/>
        </authorList>
    </citation>
    <scope>NUCLEOTIDE SEQUENCE [LARGE SCALE GENOMIC DNA]</scope>
    <source>
        <strain evidence="15 16">SP-41</strain>
    </source>
</reference>
<dbReference type="PANTHER" id="PTHR11645">
    <property type="entry name" value="PYRROLINE-5-CARBOXYLATE REDUCTASE"/>
    <property type="match status" value="1"/>
</dbReference>
<dbReference type="FunFam" id="1.10.3730.10:FF:000001">
    <property type="entry name" value="Pyrroline-5-carboxylate reductase"/>
    <property type="match status" value="1"/>
</dbReference>
<dbReference type="EC" id="1.5.1.2" evidence="10 11"/>
<feature type="binding site" evidence="12">
    <location>
        <begin position="8"/>
        <end position="13"/>
    </location>
    <ligand>
        <name>NADP(+)</name>
        <dbReference type="ChEBI" id="CHEBI:58349"/>
    </ligand>
</feature>
<dbReference type="GO" id="GO:0005737">
    <property type="term" value="C:cytoplasm"/>
    <property type="evidence" value="ECO:0007669"/>
    <property type="project" value="UniProtKB-SubCell"/>
</dbReference>
<dbReference type="GO" id="GO:0004735">
    <property type="term" value="F:pyrroline-5-carboxylate reductase activity"/>
    <property type="evidence" value="ECO:0007669"/>
    <property type="project" value="UniProtKB-UniRule"/>
</dbReference>
<accession>A0A4P7P1I4</accession>
<name>A0A4P7P1I4_9GAMM</name>
<dbReference type="Pfam" id="PF14748">
    <property type="entry name" value="P5CR_dimer"/>
    <property type="match status" value="1"/>
</dbReference>
<comment type="function">
    <text evidence="10">Catalyzes the reduction of 1-pyrroline-5-carboxylate (PCA) to L-proline.</text>
</comment>
<evidence type="ECO:0000256" key="4">
    <source>
        <dbReference type="ARBA" id="ARBA00022605"/>
    </source>
</evidence>
<dbReference type="PANTHER" id="PTHR11645:SF0">
    <property type="entry name" value="PYRROLINE-5-CARBOXYLATE REDUCTASE 3"/>
    <property type="match status" value="1"/>
</dbReference>
<comment type="catalytic activity">
    <reaction evidence="9 10">
        <text>L-proline + NADP(+) = (S)-1-pyrroline-5-carboxylate + NADPH + 2 H(+)</text>
        <dbReference type="Rhea" id="RHEA:14109"/>
        <dbReference type="ChEBI" id="CHEBI:15378"/>
        <dbReference type="ChEBI" id="CHEBI:17388"/>
        <dbReference type="ChEBI" id="CHEBI:57783"/>
        <dbReference type="ChEBI" id="CHEBI:58349"/>
        <dbReference type="ChEBI" id="CHEBI:60039"/>
        <dbReference type="EC" id="1.5.1.2"/>
    </reaction>
</comment>
<evidence type="ECO:0000256" key="1">
    <source>
        <dbReference type="ARBA" id="ARBA00005205"/>
    </source>
</evidence>
<feature type="binding site" evidence="12">
    <location>
        <begin position="69"/>
        <end position="72"/>
    </location>
    <ligand>
        <name>NADP(+)</name>
        <dbReference type="ChEBI" id="CHEBI:58349"/>
    </ligand>
</feature>
<dbReference type="GO" id="GO:0055129">
    <property type="term" value="P:L-proline biosynthetic process"/>
    <property type="evidence" value="ECO:0007669"/>
    <property type="project" value="UniProtKB-UniRule"/>
</dbReference>
<dbReference type="InterPro" id="IPR000304">
    <property type="entry name" value="Pyrroline-COOH_reductase"/>
</dbReference>
<comment type="subcellular location">
    <subcellularLocation>
        <location evidence="10">Cytoplasm</location>
    </subcellularLocation>
</comment>
<gene>
    <name evidence="10 15" type="primary">proC</name>
    <name evidence="15" type="ORF">GHNINEIG_01954</name>
</gene>
<dbReference type="RefSeq" id="WP_135796469.1">
    <property type="nucleotide sequence ID" value="NZ_CP032096.1"/>
</dbReference>
<feature type="domain" description="Pyrroline-5-carboxylate reductase dimerisation" evidence="14">
    <location>
        <begin position="163"/>
        <end position="265"/>
    </location>
</feature>
<evidence type="ECO:0000256" key="5">
    <source>
        <dbReference type="ARBA" id="ARBA00022650"/>
    </source>
</evidence>
<evidence type="ECO:0000256" key="10">
    <source>
        <dbReference type="HAMAP-Rule" id="MF_01925"/>
    </source>
</evidence>
<keyword evidence="16" id="KW-1185">Reference proteome</keyword>
<evidence type="ECO:0000256" key="11">
    <source>
        <dbReference type="NCBIfam" id="TIGR00112"/>
    </source>
</evidence>
<evidence type="ECO:0000256" key="9">
    <source>
        <dbReference type="ARBA" id="ARBA00052690"/>
    </source>
</evidence>
<organism evidence="15 16">
    <name type="scientific">Hydrogenovibrio crunogenus</name>
    <dbReference type="NCBI Taxonomy" id="39765"/>
    <lineage>
        <taxon>Bacteria</taxon>
        <taxon>Pseudomonadati</taxon>
        <taxon>Pseudomonadota</taxon>
        <taxon>Gammaproteobacteria</taxon>
        <taxon>Thiotrichales</taxon>
        <taxon>Piscirickettsiaceae</taxon>
        <taxon>Hydrogenovibrio</taxon>
    </lineage>
</organism>
<dbReference type="UniPathway" id="UPA00098">
    <property type="reaction ID" value="UER00361"/>
</dbReference>
<evidence type="ECO:0000256" key="12">
    <source>
        <dbReference type="PIRSR" id="PIRSR000193-1"/>
    </source>
</evidence>
<dbReference type="PIRSF" id="PIRSF000193">
    <property type="entry name" value="Pyrrol-5-carb_rd"/>
    <property type="match status" value="1"/>
</dbReference>
<dbReference type="InterPro" id="IPR029036">
    <property type="entry name" value="P5CR_dimer"/>
</dbReference>
<keyword evidence="4 10" id="KW-0028">Amino-acid biosynthesis</keyword>
<comment type="catalytic activity">
    <reaction evidence="8 10">
        <text>L-proline + NAD(+) = (S)-1-pyrroline-5-carboxylate + NADH + 2 H(+)</text>
        <dbReference type="Rhea" id="RHEA:14105"/>
        <dbReference type="ChEBI" id="CHEBI:15378"/>
        <dbReference type="ChEBI" id="CHEBI:17388"/>
        <dbReference type="ChEBI" id="CHEBI:57540"/>
        <dbReference type="ChEBI" id="CHEBI:57945"/>
        <dbReference type="ChEBI" id="CHEBI:60039"/>
        <dbReference type="EC" id="1.5.1.2"/>
    </reaction>
</comment>
<evidence type="ECO:0000256" key="7">
    <source>
        <dbReference type="ARBA" id="ARBA00023002"/>
    </source>
</evidence>
<evidence type="ECO:0000256" key="6">
    <source>
        <dbReference type="ARBA" id="ARBA00022857"/>
    </source>
</evidence>
<dbReference type="InterPro" id="IPR028939">
    <property type="entry name" value="P5C_Rdtase_cat_N"/>
</dbReference>
<protein>
    <recommendedName>
        <fullName evidence="10 11">Pyrroline-5-carboxylate reductase</fullName>
        <shortName evidence="10">P5C reductase</shortName>
        <shortName evidence="10">P5CR</shortName>
        <ecNumber evidence="10 11">1.5.1.2</ecNumber>
    </recommendedName>
    <alternativeName>
        <fullName evidence="10">PCA reductase</fullName>
    </alternativeName>
</protein>
<keyword evidence="7 10" id="KW-0560">Oxidoreductase</keyword>
<feature type="domain" description="Pyrroline-5-carboxylate reductase catalytic N-terminal" evidence="13">
    <location>
        <begin position="4"/>
        <end position="99"/>
    </location>
</feature>
<evidence type="ECO:0000259" key="14">
    <source>
        <dbReference type="Pfam" id="PF14748"/>
    </source>
</evidence>
<dbReference type="Pfam" id="PF03807">
    <property type="entry name" value="F420_oxidored"/>
    <property type="match status" value="1"/>
</dbReference>
<keyword evidence="3 10" id="KW-0963">Cytoplasm</keyword>
<comment type="similarity">
    <text evidence="2 10">Belongs to the pyrroline-5-carboxylate reductase family.</text>
</comment>
<comment type="pathway">
    <text evidence="1 10">Amino-acid biosynthesis; L-proline biosynthesis; L-proline from L-glutamate 5-semialdehyde: step 1/1.</text>
</comment>
<dbReference type="InterPro" id="IPR036291">
    <property type="entry name" value="NAD(P)-bd_dom_sf"/>
</dbReference>
<dbReference type="HAMAP" id="MF_01925">
    <property type="entry name" value="P5C_reductase"/>
    <property type="match status" value="1"/>
</dbReference>
<dbReference type="Gene3D" id="1.10.3730.10">
    <property type="entry name" value="ProC C-terminal domain-like"/>
    <property type="match status" value="1"/>
</dbReference>
<evidence type="ECO:0000259" key="13">
    <source>
        <dbReference type="Pfam" id="PF03807"/>
    </source>
</evidence>
<dbReference type="FunFam" id="3.40.50.720:FF:000105">
    <property type="entry name" value="Pyrroline-5-carboxylate reductase"/>
    <property type="match status" value="1"/>
</dbReference>
<keyword evidence="6 10" id="KW-0521">NADP</keyword>
<dbReference type="SUPFAM" id="SSF51735">
    <property type="entry name" value="NAD(P)-binding Rossmann-fold domains"/>
    <property type="match status" value="1"/>
</dbReference>
<dbReference type="InterPro" id="IPR008927">
    <property type="entry name" value="6-PGluconate_DH-like_C_sf"/>
</dbReference>
<evidence type="ECO:0000256" key="2">
    <source>
        <dbReference type="ARBA" id="ARBA00005525"/>
    </source>
</evidence>
<sequence>MNLTICFIGAGNMSISLIGGLIASGYPKDKIRATDPSEARRRDITQSMGIHCSEDNIDAAKNSDIIVLAVKPQMLESVCQELSATLQAKRPLVISIAAGVRSTDIDYWLGGNMAIVRTMPNTPALIRSGATGLFANNAVNDAQKEQAEHILRAAGITVWVPKETDLDIVTAISGSGPAYYFLFMEAMQQAGQKLGLDESTARLLTIQTAFGAAKMALESPDDCATLRQKVTSPNGTTEKAIQSFESHQLRETIEEAMKAAKDRAISLANELGSTQTDFQNKTGEK</sequence>
<dbReference type="NCBIfam" id="TIGR00112">
    <property type="entry name" value="proC"/>
    <property type="match status" value="1"/>
</dbReference>
<evidence type="ECO:0000256" key="3">
    <source>
        <dbReference type="ARBA" id="ARBA00022490"/>
    </source>
</evidence>
<keyword evidence="5 10" id="KW-0641">Proline biosynthesis</keyword>
<evidence type="ECO:0000313" key="16">
    <source>
        <dbReference type="Proteomes" id="UP000296201"/>
    </source>
</evidence>
<evidence type="ECO:0000256" key="8">
    <source>
        <dbReference type="ARBA" id="ARBA00050547"/>
    </source>
</evidence>
<evidence type="ECO:0000313" key="15">
    <source>
        <dbReference type="EMBL" id="QBZ83886.1"/>
    </source>
</evidence>
<dbReference type="Proteomes" id="UP000296201">
    <property type="component" value="Chromosome"/>
</dbReference>
<proteinExistence type="inferred from homology"/>
<dbReference type="Gene3D" id="3.40.50.720">
    <property type="entry name" value="NAD(P)-binding Rossmann-like Domain"/>
    <property type="match status" value="1"/>
</dbReference>
<dbReference type="AlphaFoldDB" id="A0A4P7P1I4"/>
<feature type="binding site" evidence="12">
    <location>
        <position position="56"/>
    </location>
    <ligand>
        <name>NADPH</name>
        <dbReference type="ChEBI" id="CHEBI:57783"/>
    </ligand>
</feature>